<reference evidence="3" key="1">
    <citation type="submission" date="2016-04" db="EMBL/GenBank/DDBJ databases">
        <authorList>
            <person name="Nguyen H.D."/>
            <person name="Kesanakurti P."/>
            <person name="Cullis J."/>
            <person name="Levesque C.A."/>
            <person name="Hambleton S."/>
        </authorList>
    </citation>
    <scope>NUCLEOTIDE SEQUENCE</scope>
    <source>
        <strain evidence="3">DAOMC 238032</strain>
    </source>
</reference>
<keyword evidence="5" id="KW-1185">Reference proteome</keyword>
<dbReference type="EMBL" id="CAJHJG010004697">
    <property type="protein sequence ID" value="CAD6943439.1"/>
    <property type="molecule type" value="Genomic_DNA"/>
</dbReference>
<sequence>MALLSRRVPATVLRRSHHHHSLIRCSSSSSSSPPLPPDESKITALPFLLSTADAVSAARTCATSAAHWDERGTLDGFSAYAILSKLGITPYFGIGKKYEDEIVSLEQSAAVYLPTWIVDASLLFAASGDAGKARTSLLLEHARFPGSTWSPISSLPLWPTNNLFSAESASILSPLQPQPESSVYADANVPEYEPWQPDSHLTIGRTQDYLDSDNAVEIDGPITALPFELTPLALPAFLKSIASSSSSSDTFELSTRQPPTVSEMVILFRNAQHELRSVSEAEKIEGIELGGRMSKRDGLGGMLDQIQVMVGRLFGLRSTSNGQSPAEARTQREREKREEEELEKRKQRTVRLDPNSLEVDMLAAYPVMLPMHILKFSYQPKVSLKSTTSSRPTRKSITVAVAGWDPTATHILRTLPSTCSWSPWGRPTDSVMGYDTSLPDHLKPEPPSALRFSPLNVARFEMIPAAPVELPAGAAAFDEALSEAKESLFGGVGADSASEAARLHAEMLLSLSPASTPPPSEESQTKTRDTLVHHLLRYAFKTLVVQMLQFSLGRRANEWVNAADRDWVEGKQGEIGWARYREFQDQMLEKADESLRTPGLASLSSSSPSTPSPAEADNDKDEYEDDDPALPDPRLLASVHIQPFDSAANANRKYLAALAQRTRADAMHALAESGDAVVFMPVRAEGEKEEEREEGGVAAGPSVEDVMSGAVSMKLAEGADARKATARQVDTLAKLVDESKPEWLRVLHESERVAQSTSETETEKK</sequence>
<proteinExistence type="predicted"/>
<protein>
    <submittedName>
        <fullName evidence="3">Uncharacterized protein</fullName>
    </submittedName>
</protein>
<name>A0A177UH29_9BASI</name>
<organism evidence="3 4">
    <name type="scientific">Tilletia caries</name>
    <name type="common">wheat bunt fungus</name>
    <dbReference type="NCBI Taxonomy" id="13290"/>
    <lineage>
        <taxon>Eukaryota</taxon>
        <taxon>Fungi</taxon>
        <taxon>Dikarya</taxon>
        <taxon>Basidiomycota</taxon>
        <taxon>Ustilaginomycotina</taxon>
        <taxon>Exobasidiomycetes</taxon>
        <taxon>Tilletiales</taxon>
        <taxon>Tilletiaceae</taxon>
        <taxon>Tilletia</taxon>
    </lineage>
</organism>
<reference evidence="2" key="3">
    <citation type="submission" date="2020-10" db="EMBL/GenBank/DDBJ databases">
        <authorList>
            <person name="Sedaghatjoo S."/>
        </authorList>
    </citation>
    <scope>NUCLEOTIDE SEQUENCE</scope>
    <source>
        <strain evidence="2">AZH3</strain>
    </source>
</reference>
<feature type="compositionally biased region" description="Low complexity" evidence="1">
    <location>
        <begin position="597"/>
        <end position="615"/>
    </location>
</feature>
<dbReference type="EMBL" id="LWDD02000123">
    <property type="protein sequence ID" value="KAE8263675.1"/>
    <property type="molecule type" value="Genomic_DNA"/>
</dbReference>
<evidence type="ECO:0000313" key="3">
    <source>
        <dbReference type="EMBL" id="KAE8263675.1"/>
    </source>
</evidence>
<evidence type="ECO:0000313" key="4">
    <source>
        <dbReference type="Proteomes" id="UP000077671"/>
    </source>
</evidence>
<feature type="compositionally biased region" description="Acidic residues" evidence="1">
    <location>
        <begin position="616"/>
        <end position="629"/>
    </location>
</feature>
<accession>A0A177UH29</accession>
<evidence type="ECO:0000313" key="5">
    <source>
        <dbReference type="Proteomes" id="UP000836402"/>
    </source>
</evidence>
<reference evidence="3" key="2">
    <citation type="journal article" date="2019" name="IMA Fungus">
        <title>Genome sequencing and comparison of five Tilletia species to identify candidate genes for the detection of regulated species infecting wheat.</title>
        <authorList>
            <person name="Nguyen H.D.T."/>
            <person name="Sultana T."/>
            <person name="Kesanakurti P."/>
            <person name="Hambleton S."/>
        </authorList>
    </citation>
    <scope>NUCLEOTIDE SEQUENCE</scope>
    <source>
        <strain evidence="3">DAOMC 238032</strain>
    </source>
</reference>
<dbReference type="AlphaFoldDB" id="A0A177UH29"/>
<evidence type="ECO:0000256" key="1">
    <source>
        <dbReference type="SAM" id="MobiDB-lite"/>
    </source>
</evidence>
<evidence type="ECO:0000313" key="2">
    <source>
        <dbReference type="EMBL" id="CAD6943439.1"/>
    </source>
</evidence>
<feature type="compositionally biased region" description="Basic and acidic residues" evidence="1">
    <location>
        <begin position="329"/>
        <end position="344"/>
    </location>
</feature>
<dbReference type="Proteomes" id="UP000836402">
    <property type="component" value="Unassembled WGS sequence"/>
</dbReference>
<feature type="region of interest" description="Disordered" evidence="1">
    <location>
        <begin position="317"/>
        <end position="348"/>
    </location>
</feature>
<dbReference type="Proteomes" id="UP000077671">
    <property type="component" value="Unassembled WGS sequence"/>
</dbReference>
<comment type="caution">
    <text evidence="3">The sequence shown here is derived from an EMBL/GenBank/DDBJ whole genome shotgun (WGS) entry which is preliminary data.</text>
</comment>
<gene>
    <name evidence="3" type="ORF">A4X03_0g1507</name>
    <name evidence="2" type="ORF">JKIAZH3_G2616</name>
</gene>
<feature type="region of interest" description="Disordered" evidence="1">
    <location>
        <begin position="593"/>
        <end position="632"/>
    </location>
</feature>